<dbReference type="Pfam" id="PF13424">
    <property type="entry name" value="TPR_12"/>
    <property type="match status" value="1"/>
</dbReference>
<dbReference type="InterPro" id="IPR019734">
    <property type="entry name" value="TPR_rpt"/>
</dbReference>
<dbReference type="PANTHER" id="PTHR44216">
    <property type="entry name" value="PROTEIN O-MANNOSYL-TRANSFERASE TMTC2"/>
    <property type="match status" value="1"/>
</dbReference>
<keyword evidence="4" id="KW-1185">Reference proteome</keyword>
<evidence type="ECO:0000313" key="4">
    <source>
        <dbReference type="Proteomes" id="UP000033111"/>
    </source>
</evidence>
<evidence type="ECO:0000259" key="2">
    <source>
        <dbReference type="Pfam" id="PF25474"/>
    </source>
</evidence>
<dbReference type="Pfam" id="PF13289">
    <property type="entry name" value="SIR2_2"/>
    <property type="match status" value="1"/>
</dbReference>
<dbReference type="SUPFAM" id="SSF48452">
    <property type="entry name" value="TPR-like"/>
    <property type="match status" value="2"/>
</dbReference>
<dbReference type="Pfam" id="PF13181">
    <property type="entry name" value="TPR_8"/>
    <property type="match status" value="2"/>
</dbReference>
<dbReference type="Gene3D" id="1.25.40.10">
    <property type="entry name" value="Tetratricopeptide repeat domain"/>
    <property type="match status" value="5"/>
</dbReference>
<proteinExistence type="predicted"/>
<dbReference type="InterPro" id="IPR052384">
    <property type="entry name" value="TMTC_O-mannosyltransferase"/>
</dbReference>
<sequence>MDTEIKSIEVQEFVRRFKKQLIEHNDAKFCFFLGAGCSVSSGIPTARTLVDNVWLPKLKEMQTGNQENFSGWLKEKFPEYNKDNAAQYYGDVIEKLFLTPKERQQEIERLVTNKDPGFGYAVLAQLLTEKCGKHCNIVLTTNFDDMVADAIYLYTNKKPVVIPHESLVGFLKISDTRPLVVKLHGDSRLSPRNTWKETAELNENVKKVIINLFSEAGLIFIGYGGNDKSITDILAEVPEGEGSFPWGIYWVGREMPSNEMAEFLKHRNAIWVNHRDFDELMLLIKEELKKEFELKPPSSERFENLFKAYFETFQKLSFKVHSKSYSGEREVLEMAVEKASKEFKSWWALELEASKFKNTNVEKAEQIYQEGINQFPDSHELICNYAIFLTDIRKKHEKAEEMYRKALEIEPEDATYLGNYANFLKNIRKNYKKAEKLYRRALEIEPDNAHNLGNYANFLCYILKDYNKAEEFYRKSLEIEPENAIYLGNYALFIKDIRKDYNRAGELYIKALEIDPENVNNLENYANFLRDVLKDYNKAEEFYRKALEIEPENINNLGDYANFLRIIRKDYDKAEEFYKKILEIEPNHAGNLGNYALFLYEIKKDFNKAEEFYRKALEVDPEHTNNLGNYANFLADVRKDYEQAEEFYKKALEIDPEHTNNLNNYAAFLKEICRN</sequence>
<protein>
    <submittedName>
        <fullName evidence="3">TPR domain protein</fullName>
    </submittedName>
</protein>
<dbReference type="RefSeq" id="WP_048170516.1">
    <property type="nucleotide sequence ID" value="NZ_CP009506.1"/>
</dbReference>
<dbReference type="InterPro" id="IPR011990">
    <property type="entry name" value="TPR-like_helical_dom_sf"/>
</dbReference>
<dbReference type="EMBL" id="CP009506">
    <property type="protein sequence ID" value="AKB27654.1"/>
    <property type="molecule type" value="Genomic_DNA"/>
</dbReference>
<feature type="domain" description="TmcB/TmcC TPR repeats" evidence="2">
    <location>
        <begin position="494"/>
        <end position="552"/>
    </location>
</feature>
<dbReference type="SMART" id="SM00028">
    <property type="entry name" value="TPR"/>
    <property type="match status" value="8"/>
</dbReference>
<dbReference type="Gene3D" id="3.40.50.1220">
    <property type="entry name" value="TPP-binding domain"/>
    <property type="match status" value="1"/>
</dbReference>
<dbReference type="PANTHER" id="PTHR44216:SF3">
    <property type="entry name" value="PROTEIN O-MANNOSYL-TRANSFERASE TMTC2"/>
    <property type="match status" value="1"/>
</dbReference>
<dbReference type="InterPro" id="IPR029035">
    <property type="entry name" value="DHS-like_NAD/FAD-binding_dom"/>
</dbReference>
<feature type="domain" description="TmcB/TmcC TPR repeats" evidence="2">
    <location>
        <begin position="392"/>
        <end position="448"/>
    </location>
</feature>
<accession>A0A0E3P2I5</accession>
<feature type="repeat" description="TPR" evidence="1">
    <location>
        <begin position="625"/>
        <end position="658"/>
    </location>
</feature>
<dbReference type="SMART" id="SM00386">
    <property type="entry name" value="HAT"/>
    <property type="match status" value="9"/>
</dbReference>
<dbReference type="InterPro" id="IPR057352">
    <property type="entry name" value="TPR_TmcB/C"/>
</dbReference>
<dbReference type="OrthoDB" id="112267at2157"/>
<dbReference type="GO" id="GO:0006396">
    <property type="term" value="P:RNA processing"/>
    <property type="evidence" value="ECO:0007669"/>
    <property type="project" value="InterPro"/>
</dbReference>
<reference evidence="3 4" key="1">
    <citation type="submission" date="2014-07" db="EMBL/GenBank/DDBJ databases">
        <title>Methanogenic archaea and the global carbon cycle.</title>
        <authorList>
            <person name="Henriksen J.R."/>
            <person name="Luke J."/>
            <person name="Reinhart S."/>
            <person name="Benedict M.N."/>
            <person name="Youngblut N.D."/>
            <person name="Metcalf M.E."/>
            <person name="Whitaker R.J."/>
            <person name="Metcalf W.W."/>
        </authorList>
    </citation>
    <scope>NUCLEOTIDE SEQUENCE [LARGE SCALE GENOMIC DNA]</scope>
    <source>
        <strain evidence="3 4">T4/M</strain>
    </source>
</reference>
<dbReference type="Proteomes" id="UP000033111">
    <property type="component" value="Chromosome"/>
</dbReference>
<gene>
    <name evidence="3" type="ORF">MSSIT_0935</name>
</gene>
<dbReference type="GeneID" id="24859720"/>
<feature type="repeat" description="TPR" evidence="1">
    <location>
        <begin position="520"/>
        <end position="553"/>
    </location>
</feature>
<evidence type="ECO:0000256" key="1">
    <source>
        <dbReference type="PROSITE-ProRule" id="PRU00339"/>
    </source>
</evidence>
<name>A0A0E3P2I5_9EURY</name>
<dbReference type="AlphaFoldDB" id="A0A0E3P2I5"/>
<feature type="repeat" description="TPR" evidence="1">
    <location>
        <begin position="590"/>
        <end position="623"/>
    </location>
</feature>
<dbReference type="Pfam" id="PF25474">
    <property type="entry name" value="TPR_TmcB"/>
    <property type="match status" value="2"/>
</dbReference>
<dbReference type="HOGENOM" id="CLU_012399_0_0_2"/>
<dbReference type="KEGG" id="msw:MSSIT_0935"/>
<dbReference type="PATRIC" id="fig|1434120.4.peg.1183"/>
<dbReference type="SUPFAM" id="SSF52467">
    <property type="entry name" value="DHS-like NAD/FAD-binding domain"/>
    <property type="match status" value="1"/>
</dbReference>
<dbReference type="PROSITE" id="PS50005">
    <property type="entry name" value="TPR"/>
    <property type="match status" value="3"/>
</dbReference>
<evidence type="ECO:0000313" key="3">
    <source>
        <dbReference type="EMBL" id="AKB27654.1"/>
    </source>
</evidence>
<keyword evidence="1" id="KW-0802">TPR repeat</keyword>
<organism evidence="3 4">
    <name type="scientific">Methanosarcina siciliae T4/M</name>
    <dbReference type="NCBI Taxonomy" id="1434120"/>
    <lineage>
        <taxon>Archaea</taxon>
        <taxon>Methanobacteriati</taxon>
        <taxon>Methanobacteriota</taxon>
        <taxon>Stenosarchaea group</taxon>
        <taxon>Methanomicrobia</taxon>
        <taxon>Methanosarcinales</taxon>
        <taxon>Methanosarcinaceae</taxon>
        <taxon>Methanosarcina</taxon>
    </lineage>
</organism>
<dbReference type="InterPro" id="IPR003107">
    <property type="entry name" value="HAT"/>
</dbReference>